<keyword evidence="1" id="KW-0143">Chaperone</keyword>
<evidence type="ECO:0008006" key="5">
    <source>
        <dbReference type="Google" id="ProtNLM"/>
    </source>
</evidence>
<dbReference type="Proteomes" id="UP001527925">
    <property type="component" value="Unassembled WGS sequence"/>
</dbReference>
<gene>
    <name evidence="3" type="ORF">HK105_204059</name>
</gene>
<organism evidence="3 4">
    <name type="scientific">Polyrhizophydium stewartii</name>
    <dbReference type="NCBI Taxonomy" id="2732419"/>
    <lineage>
        <taxon>Eukaryota</taxon>
        <taxon>Fungi</taxon>
        <taxon>Fungi incertae sedis</taxon>
        <taxon>Chytridiomycota</taxon>
        <taxon>Chytridiomycota incertae sedis</taxon>
        <taxon>Chytridiomycetes</taxon>
        <taxon>Rhizophydiales</taxon>
        <taxon>Rhizophydiales incertae sedis</taxon>
        <taxon>Polyrhizophydium</taxon>
    </lineage>
</organism>
<dbReference type="InterPro" id="IPR008012">
    <property type="entry name" value="Ump1"/>
</dbReference>
<evidence type="ECO:0000256" key="2">
    <source>
        <dbReference type="ARBA" id="ARBA00043974"/>
    </source>
</evidence>
<comment type="caution">
    <text evidence="3">The sequence shown here is derived from an EMBL/GenBank/DDBJ whole genome shotgun (WGS) entry which is preliminary data.</text>
</comment>
<protein>
    <recommendedName>
        <fullName evidence="5">Proteasome maturation protein</fullName>
    </recommendedName>
</protein>
<reference evidence="3 4" key="1">
    <citation type="submission" date="2023-09" db="EMBL/GenBank/DDBJ databases">
        <title>Pangenome analysis of Batrachochytrium dendrobatidis and related Chytrids.</title>
        <authorList>
            <person name="Yacoub M.N."/>
            <person name="Stajich J.E."/>
            <person name="James T.Y."/>
        </authorList>
    </citation>
    <scope>NUCLEOTIDE SEQUENCE [LARGE SCALE GENOMIC DNA]</scope>
    <source>
        <strain evidence="3 4">JEL0888</strain>
    </source>
</reference>
<dbReference type="EMBL" id="JADGIZ020000017">
    <property type="protein sequence ID" value="KAL2916303.1"/>
    <property type="molecule type" value="Genomic_DNA"/>
</dbReference>
<dbReference type="PANTHER" id="PTHR12828:SF3">
    <property type="entry name" value="PROTEASOME MATURATION PROTEIN"/>
    <property type="match status" value="1"/>
</dbReference>
<keyword evidence="4" id="KW-1185">Reference proteome</keyword>
<evidence type="ECO:0000256" key="1">
    <source>
        <dbReference type="ARBA" id="ARBA00023186"/>
    </source>
</evidence>
<accession>A0ABR4N9U3</accession>
<comment type="similarity">
    <text evidence="2">Belongs to the POMP/UMP1 family.</text>
</comment>
<name>A0ABR4N9U3_9FUNG</name>
<dbReference type="PANTHER" id="PTHR12828">
    <property type="entry name" value="PROTEASOME MATURATION PROTEIN UMP1"/>
    <property type="match status" value="1"/>
</dbReference>
<sequence>MGKGTEYGTHDTLRDGLRTVRSMTAKGHPLESHLESWDVTQDALKLNMARSAFGVHLPLRIQMERALVKQHVHAIPVLPQRNLALDVLNGKLDTIEFEDFLGDVRTPTNMLDPHTAMEQVLRM</sequence>
<dbReference type="Pfam" id="PF05348">
    <property type="entry name" value="UMP1"/>
    <property type="match status" value="1"/>
</dbReference>
<proteinExistence type="inferred from homology"/>
<evidence type="ECO:0000313" key="3">
    <source>
        <dbReference type="EMBL" id="KAL2916303.1"/>
    </source>
</evidence>
<evidence type="ECO:0000313" key="4">
    <source>
        <dbReference type="Proteomes" id="UP001527925"/>
    </source>
</evidence>